<dbReference type="AlphaFoldDB" id="A0A2T0X6U9"/>
<protein>
    <submittedName>
        <fullName evidence="1">Uncharacterized protein</fullName>
    </submittedName>
</protein>
<dbReference type="Proteomes" id="UP000238801">
    <property type="component" value="Unassembled WGS sequence"/>
</dbReference>
<organism evidence="1 2">
    <name type="scientific">Hasllibacter halocynthiae</name>
    <dbReference type="NCBI Taxonomy" id="595589"/>
    <lineage>
        <taxon>Bacteria</taxon>
        <taxon>Pseudomonadati</taxon>
        <taxon>Pseudomonadota</taxon>
        <taxon>Alphaproteobacteria</taxon>
        <taxon>Rhodobacterales</taxon>
        <taxon>Roseobacteraceae</taxon>
        <taxon>Hasllibacter</taxon>
    </lineage>
</organism>
<comment type="caution">
    <text evidence="1">The sequence shown here is derived from an EMBL/GenBank/DDBJ whole genome shotgun (WGS) entry which is preliminary data.</text>
</comment>
<dbReference type="RefSeq" id="WP_146132761.1">
    <property type="nucleotide sequence ID" value="NZ_PVTT01000001.1"/>
</dbReference>
<proteinExistence type="predicted"/>
<reference evidence="1 2" key="1">
    <citation type="submission" date="2018-03" db="EMBL/GenBank/DDBJ databases">
        <title>Genomic Encyclopedia of Archaeal and Bacterial Type Strains, Phase II (KMG-II): from individual species to whole genera.</title>
        <authorList>
            <person name="Goeker M."/>
        </authorList>
    </citation>
    <scope>NUCLEOTIDE SEQUENCE [LARGE SCALE GENOMIC DNA]</scope>
    <source>
        <strain evidence="1 2">DSM 29318</strain>
    </source>
</reference>
<evidence type="ECO:0000313" key="1">
    <source>
        <dbReference type="EMBL" id="PRY94647.1"/>
    </source>
</evidence>
<accession>A0A2T0X6U9</accession>
<dbReference type="EMBL" id="PVTT01000001">
    <property type="protein sequence ID" value="PRY94647.1"/>
    <property type="molecule type" value="Genomic_DNA"/>
</dbReference>
<keyword evidence="2" id="KW-1185">Reference proteome</keyword>
<evidence type="ECO:0000313" key="2">
    <source>
        <dbReference type="Proteomes" id="UP000238801"/>
    </source>
</evidence>
<name>A0A2T0X6U9_9RHOB</name>
<gene>
    <name evidence="1" type="ORF">BCF33_0241</name>
</gene>
<sequence>MAERNATLSARRAYFSEEFDSSLEDLLIAVFQKADKPRDRVYTASSGKSFVFGSVDRMPTNQGIFVRIFEYEEGATGVVDLDYDSKTADIEELLPPGKRHFLLTQIVVLIRKNEIFACGLGNKNGIISQAIRSLGLKNGAISEQTVVAIHDLPASATVEEIRRVGIREIVLPVSDYLQALPPTAGLGSLGAALFERAKDKSVHKKRQATSGRLILKRNRFKKDELRRDEWLTSVGIAAINDDEVESFTIVLESGKKITASRTKRQKVAKLNRFGNTVSYLSAKNAILTFVGELDEDDAVIE</sequence>